<evidence type="ECO:0008006" key="4">
    <source>
        <dbReference type="Google" id="ProtNLM"/>
    </source>
</evidence>
<dbReference type="Proteomes" id="UP000284824">
    <property type="component" value="Unassembled WGS sequence"/>
</dbReference>
<keyword evidence="1" id="KW-0472">Membrane</keyword>
<comment type="caution">
    <text evidence="2">The sequence shown here is derived from an EMBL/GenBank/DDBJ whole genome shotgun (WGS) entry which is preliminary data.</text>
</comment>
<keyword evidence="1" id="KW-0812">Transmembrane</keyword>
<evidence type="ECO:0000313" key="2">
    <source>
        <dbReference type="EMBL" id="RVX40766.1"/>
    </source>
</evidence>
<gene>
    <name evidence="2" type="ORF">EDD27_3190</name>
</gene>
<protein>
    <recommendedName>
        <fullName evidence="4">PH (Pleckstrin Homology) domain-containing protein</fullName>
    </recommendedName>
</protein>
<keyword evidence="1" id="KW-1133">Transmembrane helix</keyword>
<name>A0A438M4I4_9ACTN</name>
<feature type="transmembrane region" description="Helical" evidence="1">
    <location>
        <begin position="52"/>
        <end position="71"/>
    </location>
</feature>
<dbReference type="EMBL" id="SAUN01000001">
    <property type="protein sequence ID" value="RVX40766.1"/>
    <property type="molecule type" value="Genomic_DNA"/>
</dbReference>
<organism evidence="2 3">
    <name type="scientific">Nonomuraea polychroma</name>
    <dbReference type="NCBI Taxonomy" id="46176"/>
    <lineage>
        <taxon>Bacteria</taxon>
        <taxon>Bacillati</taxon>
        <taxon>Actinomycetota</taxon>
        <taxon>Actinomycetes</taxon>
        <taxon>Streptosporangiales</taxon>
        <taxon>Streptosporangiaceae</taxon>
        <taxon>Nonomuraea</taxon>
    </lineage>
</organism>
<sequence>MKLRGDWVVRLLHAFLGFFLLTCGLMLASAALDPGKEGLRLEHLVRASWDDLVAVAVLSVPLLAIGALIMARAPLLGVTCTETQVKVHKVLWSRRLPVERIIKVGRTSTGQVDLWWKGENGRTRRMRIPVLSVYPGSRTSRFEQLGVESVEPHNRKCVDRLRQWIDERRPG</sequence>
<dbReference type="OrthoDB" id="3543641at2"/>
<proteinExistence type="predicted"/>
<dbReference type="AlphaFoldDB" id="A0A438M4I4"/>
<feature type="transmembrane region" description="Helical" evidence="1">
    <location>
        <begin position="12"/>
        <end position="32"/>
    </location>
</feature>
<dbReference type="RefSeq" id="WP_127933099.1">
    <property type="nucleotide sequence ID" value="NZ_SAUN01000001.1"/>
</dbReference>
<keyword evidence="3" id="KW-1185">Reference proteome</keyword>
<evidence type="ECO:0000256" key="1">
    <source>
        <dbReference type="SAM" id="Phobius"/>
    </source>
</evidence>
<evidence type="ECO:0000313" key="3">
    <source>
        <dbReference type="Proteomes" id="UP000284824"/>
    </source>
</evidence>
<accession>A0A438M4I4</accession>
<reference evidence="2 3" key="1">
    <citation type="submission" date="2019-01" db="EMBL/GenBank/DDBJ databases">
        <title>Sequencing the genomes of 1000 actinobacteria strains.</title>
        <authorList>
            <person name="Klenk H.-P."/>
        </authorList>
    </citation>
    <scope>NUCLEOTIDE SEQUENCE [LARGE SCALE GENOMIC DNA]</scope>
    <source>
        <strain evidence="2 3">DSM 43925</strain>
    </source>
</reference>